<evidence type="ECO:0000256" key="1">
    <source>
        <dbReference type="ARBA" id="ARBA00004964"/>
    </source>
</evidence>
<comment type="function">
    <text evidence="7">Transfers the glycosyl residue from UDP-Glc to the non-reducing end of alpha-1,4-glucan.</text>
</comment>
<reference evidence="9 10" key="1">
    <citation type="journal article" date="2008" name="FEMS Yeast Res.">
        <title>Comparative genome analysis of a Saccharomyces cerevisiae wine strain.</title>
        <authorList>
            <person name="Borneman A.R."/>
            <person name="Forgan A.H."/>
            <person name="Pretorius I.S."/>
            <person name="Chambers P.J."/>
        </authorList>
    </citation>
    <scope>NUCLEOTIDE SEQUENCE [LARGE SCALE GENOMIC DNA]</scope>
    <source>
        <strain evidence="9 10">AWRI1631</strain>
    </source>
</reference>
<comment type="similarity">
    <text evidence="2 7">Belongs to the glycosyltransferase 3 family.</text>
</comment>
<keyword evidence="3 7" id="KW-0328">Glycosyltransferase</keyword>
<dbReference type="PANTHER" id="PTHR10176">
    <property type="entry name" value="GLYCOGEN SYNTHASE"/>
    <property type="match status" value="1"/>
</dbReference>
<name>B5VNH2_YEAS6</name>
<dbReference type="GO" id="GO:0004373">
    <property type="term" value="F:alpha-1,4-glucan glucosyltransferase (UDP-glucose donor) activity"/>
    <property type="evidence" value="ECO:0007669"/>
    <property type="project" value="UniProtKB-EC"/>
</dbReference>
<dbReference type="PANTHER" id="PTHR10176:SF3">
    <property type="entry name" value="GLYCOGEN [STARCH] SYNTHASE"/>
    <property type="match status" value="1"/>
</dbReference>
<gene>
    <name evidence="9" type="ORF">AWRI1631_122990</name>
</gene>
<dbReference type="InterPro" id="IPR008631">
    <property type="entry name" value="Glycogen_synth"/>
</dbReference>
<feature type="non-terminal residue" evidence="9">
    <location>
        <position position="1"/>
    </location>
</feature>
<dbReference type="GO" id="GO:0005737">
    <property type="term" value="C:cytoplasm"/>
    <property type="evidence" value="ECO:0007669"/>
    <property type="project" value="TreeGrafter"/>
</dbReference>
<comment type="catalytic activity">
    <reaction evidence="6">
        <text>[(1-&gt;4)-alpha-D-glucosyl](n) + UDP-alpha-D-glucose = [(1-&gt;4)-alpha-D-glucosyl](n+1) + UDP + H(+)</text>
        <dbReference type="Rhea" id="RHEA:18549"/>
        <dbReference type="Rhea" id="RHEA-COMP:9584"/>
        <dbReference type="Rhea" id="RHEA-COMP:9587"/>
        <dbReference type="ChEBI" id="CHEBI:15378"/>
        <dbReference type="ChEBI" id="CHEBI:15444"/>
        <dbReference type="ChEBI" id="CHEBI:58223"/>
        <dbReference type="ChEBI" id="CHEBI:58885"/>
        <dbReference type="EC" id="2.4.1.11"/>
    </reaction>
    <physiologicalReaction direction="left-to-right" evidence="6">
        <dbReference type="Rhea" id="RHEA:18550"/>
    </physiologicalReaction>
</comment>
<accession>B5VNH2</accession>
<dbReference type="GO" id="GO:0005978">
    <property type="term" value="P:glycogen biosynthetic process"/>
    <property type="evidence" value="ECO:0007669"/>
    <property type="project" value="UniProtKB-UniPathway"/>
</dbReference>
<dbReference type="AlphaFoldDB" id="B5VNH2"/>
<organism evidence="9 10">
    <name type="scientific">Saccharomyces cerevisiae (strain AWRI1631)</name>
    <name type="common">Baker's yeast</name>
    <dbReference type="NCBI Taxonomy" id="545124"/>
    <lineage>
        <taxon>Eukaryota</taxon>
        <taxon>Fungi</taxon>
        <taxon>Dikarya</taxon>
        <taxon>Ascomycota</taxon>
        <taxon>Saccharomycotina</taxon>
        <taxon>Saccharomycetes</taxon>
        <taxon>Saccharomycetales</taxon>
        <taxon>Saccharomycetaceae</taxon>
        <taxon>Saccharomyces</taxon>
    </lineage>
</organism>
<evidence type="ECO:0000256" key="4">
    <source>
        <dbReference type="ARBA" id="ARBA00022679"/>
    </source>
</evidence>
<evidence type="ECO:0000256" key="5">
    <source>
        <dbReference type="ARBA" id="ARBA00023056"/>
    </source>
</evidence>
<evidence type="ECO:0000313" key="9">
    <source>
        <dbReference type="EMBL" id="EDZ70517.1"/>
    </source>
</evidence>
<dbReference type="UniPathway" id="UPA00164"/>
<dbReference type="SUPFAM" id="SSF53756">
    <property type="entry name" value="UDP-Glycosyltransferase/glycogen phosphorylase"/>
    <property type="match status" value="1"/>
</dbReference>
<evidence type="ECO:0000256" key="8">
    <source>
        <dbReference type="SAM" id="MobiDB-lite"/>
    </source>
</evidence>
<protein>
    <recommendedName>
        <fullName evidence="7">Glycogen [starch] synthase</fullName>
        <ecNumber evidence="7">2.4.1.11</ecNumber>
    </recommendedName>
</protein>
<feature type="region of interest" description="Disordered" evidence="8">
    <location>
        <begin position="226"/>
        <end position="245"/>
    </location>
</feature>
<comment type="caution">
    <text evidence="9">The sequence shown here is derived from an EMBL/GenBank/DDBJ whole genome shotgun (WGS) entry which is preliminary data.</text>
</comment>
<feature type="compositionally biased region" description="Acidic residues" evidence="8">
    <location>
        <begin position="233"/>
        <end position="245"/>
    </location>
</feature>
<evidence type="ECO:0000256" key="3">
    <source>
        <dbReference type="ARBA" id="ARBA00022676"/>
    </source>
</evidence>
<sequence length="245" mass="27829">QVQLFNSPSDRVKMIFHPEFLNANNPILGLDYDEFVRGCHLGVFPSYYEPWGYTPAECTVMGVPSITTNVSGFGAYMEDLIETNQAKDYGIYIVDRRFKAPDESVEQLVDYMEEFVKKTRRQRINQRNRTERLSDLLDWKRMGLEYVKARQLALRRGYPDQFRELVGEELNDSNMDALAGGKKLKVARPLSVPGSPRDLRSNSTVYMTPGDLGTLQEVNNADDYFSLGVNPAADDDDDGPYADDS</sequence>
<dbReference type="EMBL" id="ABSV01001658">
    <property type="protein sequence ID" value="EDZ70517.1"/>
    <property type="molecule type" value="Genomic_DNA"/>
</dbReference>
<dbReference type="Proteomes" id="UP000008988">
    <property type="component" value="Unassembled WGS sequence"/>
</dbReference>
<dbReference type="EC" id="2.4.1.11" evidence="7"/>
<proteinExistence type="inferred from homology"/>
<keyword evidence="4 7" id="KW-0808">Transferase</keyword>
<dbReference type="Gene3D" id="3.40.50.2000">
    <property type="entry name" value="Glycogen Phosphorylase B"/>
    <property type="match status" value="1"/>
</dbReference>
<evidence type="ECO:0000256" key="2">
    <source>
        <dbReference type="ARBA" id="ARBA00010686"/>
    </source>
</evidence>
<evidence type="ECO:0000256" key="6">
    <source>
        <dbReference type="ARBA" id="ARBA00047345"/>
    </source>
</evidence>
<keyword evidence="5 7" id="KW-0320">Glycogen biosynthesis</keyword>
<evidence type="ECO:0000256" key="7">
    <source>
        <dbReference type="RuleBase" id="RU363104"/>
    </source>
</evidence>
<dbReference type="Pfam" id="PF05693">
    <property type="entry name" value="Glycogen_syn"/>
    <property type="match status" value="1"/>
</dbReference>
<evidence type="ECO:0000313" key="10">
    <source>
        <dbReference type="Proteomes" id="UP000008988"/>
    </source>
</evidence>
<comment type="pathway">
    <text evidence="1 7">Glycan biosynthesis; glycogen biosynthesis.</text>
</comment>
<dbReference type="FunFam" id="3.40.50.2000:FF:000177">
    <property type="entry name" value="Glycogen [starch] synthase"/>
    <property type="match status" value="1"/>
</dbReference>